<evidence type="ECO:0000256" key="7">
    <source>
        <dbReference type="ARBA" id="ARBA00023163"/>
    </source>
</evidence>
<dbReference type="FunFam" id="3.30.565.10:FF:000006">
    <property type="entry name" value="Sensor histidine kinase WalK"/>
    <property type="match status" value="1"/>
</dbReference>
<evidence type="ECO:0000259" key="11">
    <source>
        <dbReference type="PROSITE" id="PS50110"/>
    </source>
</evidence>
<dbReference type="Pfam" id="PF07494">
    <property type="entry name" value="Reg_prop"/>
    <property type="match status" value="4"/>
</dbReference>
<dbReference type="Proteomes" id="UP000184509">
    <property type="component" value="Unassembled WGS sequence"/>
</dbReference>
<evidence type="ECO:0000256" key="5">
    <source>
        <dbReference type="ARBA" id="ARBA00022777"/>
    </source>
</evidence>
<keyword evidence="3 8" id="KW-0597">Phosphoprotein</keyword>
<dbReference type="SMART" id="SM00448">
    <property type="entry name" value="REC"/>
    <property type="match status" value="1"/>
</dbReference>
<dbReference type="OrthoDB" id="1116352at2"/>
<dbReference type="Gene3D" id="1.10.287.130">
    <property type="match status" value="1"/>
</dbReference>
<dbReference type="InterPro" id="IPR011110">
    <property type="entry name" value="Reg_prop"/>
</dbReference>
<dbReference type="CDD" id="cd00082">
    <property type="entry name" value="HisKA"/>
    <property type="match status" value="1"/>
</dbReference>
<dbReference type="GO" id="GO:0043565">
    <property type="term" value="F:sequence-specific DNA binding"/>
    <property type="evidence" value="ECO:0007669"/>
    <property type="project" value="InterPro"/>
</dbReference>
<dbReference type="PANTHER" id="PTHR43547:SF2">
    <property type="entry name" value="HYBRID SIGNAL TRANSDUCTION HISTIDINE KINASE C"/>
    <property type="match status" value="1"/>
</dbReference>
<dbReference type="InterPro" id="IPR015943">
    <property type="entry name" value="WD40/YVTN_repeat-like_dom_sf"/>
</dbReference>
<keyword evidence="7" id="KW-0804">Transcription</keyword>
<dbReference type="InterPro" id="IPR003594">
    <property type="entry name" value="HATPase_dom"/>
</dbReference>
<dbReference type="CDD" id="cd17574">
    <property type="entry name" value="REC_OmpR"/>
    <property type="match status" value="1"/>
</dbReference>
<evidence type="ECO:0000256" key="4">
    <source>
        <dbReference type="ARBA" id="ARBA00022679"/>
    </source>
</evidence>
<evidence type="ECO:0000256" key="1">
    <source>
        <dbReference type="ARBA" id="ARBA00000085"/>
    </source>
</evidence>
<keyword evidence="6" id="KW-0805">Transcription regulation</keyword>
<dbReference type="Gene3D" id="2.60.40.10">
    <property type="entry name" value="Immunoglobulins"/>
    <property type="match status" value="1"/>
</dbReference>
<dbReference type="Gene3D" id="3.40.50.2300">
    <property type="match status" value="1"/>
</dbReference>
<feature type="domain" description="Histidine kinase" evidence="10">
    <location>
        <begin position="868"/>
        <end position="1083"/>
    </location>
</feature>
<feature type="domain" description="HTH araC/xylS-type" evidence="9">
    <location>
        <begin position="1268"/>
        <end position="1368"/>
    </location>
</feature>
<dbReference type="Gene3D" id="2.130.10.10">
    <property type="entry name" value="YVTN repeat-like/Quinoprotein amine dehydrogenase"/>
    <property type="match status" value="2"/>
</dbReference>
<dbReference type="SUPFAM" id="SSF46689">
    <property type="entry name" value="Homeodomain-like"/>
    <property type="match status" value="1"/>
</dbReference>
<dbReference type="PROSITE" id="PS50109">
    <property type="entry name" value="HIS_KIN"/>
    <property type="match status" value="1"/>
</dbReference>
<reference evidence="12 13" key="1">
    <citation type="submission" date="2016-11" db="EMBL/GenBank/DDBJ databases">
        <authorList>
            <person name="Jaros S."/>
            <person name="Januszkiewicz K."/>
            <person name="Wedrychowicz H."/>
        </authorList>
    </citation>
    <scope>NUCLEOTIDE SEQUENCE [LARGE SCALE GENOMIC DNA]</scope>
    <source>
        <strain evidence="12 13">DSM 26991</strain>
    </source>
</reference>
<dbReference type="InterPro" id="IPR013783">
    <property type="entry name" value="Ig-like_fold"/>
</dbReference>
<evidence type="ECO:0000256" key="3">
    <source>
        <dbReference type="ARBA" id="ARBA00022553"/>
    </source>
</evidence>
<dbReference type="GO" id="GO:0000155">
    <property type="term" value="F:phosphorelay sensor kinase activity"/>
    <property type="evidence" value="ECO:0007669"/>
    <property type="project" value="InterPro"/>
</dbReference>
<dbReference type="Pfam" id="PF07495">
    <property type="entry name" value="Y_Y_Y"/>
    <property type="match status" value="1"/>
</dbReference>
<dbReference type="PROSITE" id="PS01124">
    <property type="entry name" value="HTH_ARAC_FAMILY_2"/>
    <property type="match status" value="1"/>
</dbReference>
<dbReference type="InterPro" id="IPR003661">
    <property type="entry name" value="HisK_dim/P_dom"/>
</dbReference>
<dbReference type="GO" id="GO:0003700">
    <property type="term" value="F:DNA-binding transcription factor activity"/>
    <property type="evidence" value="ECO:0007669"/>
    <property type="project" value="InterPro"/>
</dbReference>
<feature type="modified residue" description="4-aspartylphosphate" evidence="8">
    <location>
        <position position="1169"/>
    </location>
</feature>
<dbReference type="EMBL" id="FQTV01000013">
    <property type="protein sequence ID" value="SHF73712.1"/>
    <property type="molecule type" value="Genomic_DNA"/>
</dbReference>
<dbReference type="InterPro" id="IPR018060">
    <property type="entry name" value="HTH_AraC"/>
</dbReference>
<dbReference type="InterPro" id="IPR001789">
    <property type="entry name" value="Sig_transdc_resp-reg_receiver"/>
</dbReference>
<keyword evidence="4" id="KW-0808">Transferase</keyword>
<dbReference type="PROSITE" id="PS50110">
    <property type="entry name" value="RESPONSE_REGULATORY"/>
    <property type="match status" value="1"/>
</dbReference>
<keyword evidence="5 12" id="KW-0418">Kinase</keyword>
<dbReference type="RefSeq" id="WP_073402732.1">
    <property type="nucleotide sequence ID" value="NZ_FQTV01000013.1"/>
</dbReference>
<dbReference type="SMART" id="SM00387">
    <property type="entry name" value="HATPase_c"/>
    <property type="match status" value="1"/>
</dbReference>
<dbReference type="InterPro" id="IPR005467">
    <property type="entry name" value="His_kinase_dom"/>
</dbReference>
<dbReference type="Pfam" id="PF12833">
    <property type="entry name" value="HTH_18"/>
    <property type="match status" value="1"/>
</dbReference>
<proteinExistence type="predicted"/>
<dbReference type="InterPro" id="IPR011123">
    <property type="entry name" value="Y_Y_Y"/>
</dbReference>
<dbReference type="STRING" id="1297750.SAMN05444405_1134"/>
<dbReference type="SUPFAM" id="SSF47384">
    <property type="entry name" value="Homodimeric domain of signal transducing histidine kinase"/>
    <property type="match status" value="1"/>
</dbReference>
<dbReference type="FunFam" id="2.60.40.10:FF:000791">
    <property type="entry name" value="Two-component system sensor histidine kinase/response regulator"/>
    <property type="match status" value="1"/>
</dbReference>
<sequence>MKTSSYFSISLLVIFLFLSLSVFSQKESKTVLSFAQISTTQGLPTNEVHCIYQDKQGFIWIGTNSGLCQYDGAQLKVVKDNLSNPGLPINNYIRCIVEDDQQQLWIGTNDGITILHKRTGIIEKLKLENFNNVVVTRILITSNKRYLIGTEQGLYEYIPSNKQLIHLNRLRTGNVFANGLSVMDLMEDSKKNVWIGTWGNGYYRLSLSTNRFFSYPQLNARNSAFSIFEDSKHRIWIGSWGYGLFLLQNPYDSQKTKSINFSATGTSDAICSNSIYDIGEDKNNHEVWLATRNGLSVIHEVGKKFYFQNYSPNNTATSISYNDISTILCDGEGMMWLGTQGGGINTTVTQTSPFAYHKIETEKSSFSSIRCLFVDKKGIIWMGLGSAGFYQYNRNTGVYTHNRQLPDFKMLNEIPTVNSIVQSKRDGSIWIGTHGTGVIIYYPNKPSGQRIINYNQNNLSTLPHGCVFSMLEDKSYNFWLGTKGGLCICTPNGKSVGFASTKIDNIPLNTFAIVSIIQRRSGEIWLGTSNGGILRAIGSLKQLDKLRFINYTPVKKNLNNISILCLFEDSKRRLWAGTDGGGLSLFDEKKNMFIPVHDTFNLPGDAIFSIQEDKQHNLWMSSNAGLIKLIVPDNLNEVSYRLYTRHDGLQDNLFNRNASFVTGNGEMFFGGNRGFNSFFPEQVTVKEYFPSFVIKDIKLLNVSWASLPEKERYKISSIAPSYTKKIQLNYKQNDFSIEFATLGFTDSPSFKYSYKLEGYDSKWQYTENQNFAHYNNLPSGTYHFKLRSTNANGIWNKEVKTLEIEILPAPWETWWAYCLYILFAAFIAYRIISQLNKRIRDKNVAELKELERAKMEELNHSKLQFFTNITHELLTPLTVISAAVDELKLSMPKGEETYQVITNNTNRLIRLIQQILEFRKAESGNLKLKVQQGDLALFITNNVNSFFPLMKKKKIHCSVICTPEHLNGYFDCDKLDKIIYNLLSNAAKYNQPGKTVLVELTYKPEIQHAVISVKDNGDGISPDKVNQLFKRFYEGDYRKFNTIGTGIGLSLTKDLVQLHEGTISVSSEEGKGCEFIVSIPICRDAYKEHQIDDSTTIYTAPPMEADKEDESIVEEKTRDYSLLLIEDDEDLLNLMVKLLSVSYNVYTAMSGKEGLNMLEQENIDLVVSDIMMPEMDGIEFCKAVKTNLNTSHIPIIILTAKTREEDRVLAYESGANGFITKPFSLSVLHAKIKNLLKDKERANYDFKKQLVFEVKELNYTDIDEKFLSEAVECVNKHLDNPDFDQEQFAIAMNVSKSTLYRKLKSLTGLNTTAFIRNIRIKAACRIMDEKKNIRISDLAYAVGYNDPKYFAVCFKKEFGMQPSEYMEKYISPTV</sequence>
<accession>A0A1M5E3S1</accession>
<dbReference type="Pfam" id="PF00072">
    <property type="entry name" value="Response_reg"/>
    <property type="match status" value="1"/>
</dbReference>
<dbReference type="Gene3D" id="1.10.10.60">
    <property type="entry name" value="Homeodomain-like"/>
    <property type="match status" value="1"/>
</dbReference>
<evidence type="ECO:0000256" key="8">
    <source>
        <dbReference type="PROSITE-ProRule" id="PRU00169"/>
    </source>
</evidence>
<dbReference type="InterPro" id="IPR011006">
    <property type="entry name" value="CheY-like_superfamily"/>
</dbReference>
<dbReference type="Pfam" id="PF02518">
    <property type="entry name" value="HATPase_c"/>
    <property type="match status" value="1"/>
</dbReference>
<dbReference type="SMART" id="SM00388">
    <property type="entry name" value="HisKA"/>
    <property type="match status" value="1"/>
</dbReference>
<dbReference type="Pfam" id="PF00512">
    <property type="entry name" value="HisKA"/>
    <property type="match status" value="1"/>
</dbReference>
<feature type="domain" description="Response regulatory" evidence="11">
    <location>
        <begin position="1121"/>
        <end position="1236"/>
    </location>
</feature>
<dbReference type="PANTHER" id="PTHR43547">
    <property type="entry name" value="TWO-COMPONENT HISTIDINE KINASE"/>
    <property type="match status" value="1"/>
</dbReference>
<dbReference type="InterPro" id="IPR036890">
    <property type="entry name" value="HATPase_C_sf"/>
</dbReference>
<evidence type="ECO:0000259" key="10">
    <source>
        <dbReference type="PROSITE" id="PS50109"/>
    </source>
</evidence>
<dbReference type="CDD" id="cd00075">
    <property type="entry name" value="HATPase"/>
    <property type="match status" value="1"/>
</dbReference>
<dbReference type="SUPFAM" id="SSF63829">
    <property type="entry name" value="Calcium-dependent phosphotriesterase"/>
    <property type="match status" value="2"/>
</dbReference>
<evidence type="ECO:0000256" key="6">
    <source>
        <dbReference type="ARBA" id="ARBA00023015"/>
    </source>
</evidence>
<keyword evidence="13" id="KW-1185">Reference proteome</keyword>
<dbReference type="InterPro" id="IPR036097">
    <property type="entry name" value="HisK_dim/P_sf"/>
</dbReference>
<comment type="catalytic activity">
    <reaction evidence="1">
        <text>ATP + protein L-histidine = ADP + protein N-phospho-L-histidine.</text>
        <dbReference type="EC" id="2.7.13.3"/>
    </reaction>
</comment>
<dbReference type="EC" id="2.7.13.3" evidence="2"/>
<dbReference type="InterPro" id="IPR004358">
    <property type="entry name" value="Sig_transdc_His_kin-like_C"/>
</dbReference>
<evidence type="ECO:0000259" key="9">
    <source>
        <dbReference type="PROSITE" id="PS01124"/>
    </source>
</evidence>
<name>A0A1M5E3S1_9BACE</name>
<evidence type="ECO:0000313" key="12">
    <source>
        <dbReference type="EMBL" id="SHF73712.1"/>
    </source>
</evidence>
<dbReference type="SUPFAM" id="SSF55874">
    <property type="entry name" value="ATPase domain of HSP90 chaperone/DNA topoisomerase II/histidine kinase"/>
    <property type="match status" value="1"/>
</dbReference>
<evidence type="ECO:0000256" key="2">
    <source>
        <dbReference type="ARBA" id="ARBA00012438"/>
    </source>
</evidence>
<evidence type="ECO:0000313" key="13">
    <source>
        <dbReference type="Proteomes" id="UP000184509"/>
    </source>
</evidence>
<organism evidence="12 13">
    <name type="scientific">Bacteroides luti</name>
    <dbReference type="NCBI Taxonomy" id="1297750"/>
    <lineage>
        <taxon>Bacteria</taxon>
        <taxon>Pseudomonadati</taxon>
        <taxon>Bacteroidota</taxon>
        <taxon>Bacteroidia</taxon>
        <taxon>Bacteroidales</taxon>
        <taxon>Bacteroidaceae</taxon>
        <taxon>Bacteroides</taxon>
    </lineage>
</organism>
<dbReference type="SUPFAM" id="SSF52172">
    <property type="entry name" value="CheY-like"/>
    <property type="match status" value="1"/>
</dbReference>
<dbReference type="InterPro" id="IPR009057">
    <property type="entry name" value="Homeodomain-like_sf"/>
</dbReference>
<gene>
    <name evidence="12" type="ORF">SAMN05444405_1134</name>
</gene>
<dbReference type="Gene3D" id="3.30.565.10">
    <property type="entry name" value="Histidine kinase-like ATPase, C-terminal domain"/>
    <property type="match status" value="1"/>
</dbReference>
<protein>
    <recommendedName>
        <fullName evidence="2">histidine kinase</fullName>
        <ecNumber evidence="2">2.7.13.3</ecNumber>
    </recommendedName>
</protein>
<dbReference type="PRINTS" id="PR00344">
    <property type="entry name" value="BCTRLSENSOR"/>
</dbReference>
<dbReference type="SMART" id="SM00342">
    <property type="entry name" value="HTH_ARAC"/>
    <property type="match status" value="1"/>
</dbReference>